<evidence type="ECO:0000313" key="13">
    <source>
        <dbReference type="EMBL" id="UUY02337.1"/>
    </source>
</evidence>
<dbReference type="PANTHER" id="PTHR47788:SF1">
    <property type="entry name" value="A-ADDING TRNA NUCLEOTIDYLTRANSFERASE"/>
    <property type="match status" value="1"/>
</dbReference>
<keyword evidence="14" id="KW-1185">Reference proteome</keyword>
<evidence type="ECO:0000256" key="5">
    <source>
        <dbReference type="ARBA" id="ARBA00022694"/>
    </source>
</evidence>
<keyword evidence="5" id="KW-0819">tRNA processing</keyword>
<evidence type="ECO:0000256" key="2">
    <source>
        <dbReference type="ARBA" id="ARBA00007265"/>
    </source>
</evidence>
<feature type="domain" description="Poly A polymerase head" evidence="12">
    <location>
        <begin position="28"/>
        <end position="147"/>
    </location>
</feature>
<evidence type="ECO:0000256" key="4">
    <source>
        <dbReference type="ARBA" id="ARBA00022679"/>
    </source>
</evidence>
<dbReference type="RefSeq" id="WP_353862866.1">
    <property type="nucleotide sequence ID" value="NZ_CP088295.1"/>
</dbReference>
<dbReference type="InterPro" id="IPR002646">
    <property type="entry name" value="PolA_pol_head_dom"/>
</dbReference>
<dbReference type="Gene3D" id="3.30.460.10">
    <property type="entry name" value="Beta Polymerase, domain 2"/>
    <property type="match status" value="1"/>
</dbReference>
<evidence type="ECO:0000256" key="3">
    <source>
        <dbReference type="ARBA" id="ARBA00022555"/>
    </source>
</evidence>
<gene>
    <name evidence="13" type="ORF">LRS13_16705</name>
</gene>
<evidence type="ECO:0000256" key="11">
    <source>
        <dbReference type="RuleBase" id="RU003953"/>
    </source>
</evidence>
<dbReference type="EMBL" id="CP088295">
    <property type="protein sequence ID" value="UUY02337.1"/>
    <property type="molecule type" value="Genomic_DNA"/>
</dbReference>
<dbReference type="SUPFAM" id="SSF81301">
    <property type="entry name" value="Nucleotidyltransferase"/>
    <property type="match status" value="1"/>
</dbReference>
<dbReference type="Pfam" id="PF01743">
    <property type="entry name" value="PolyA_pol"/>
    <property type="match status" value="1"/>
</dbReference>
<keyword evidence="9" id="KW-0460">Magnesium</keyword>
<evidence type="ECO:0000256" key="8">
    <source>
        <dbReference type="ARBA" id="ARBA00022741"/>
    </source>
</evidence>
<protein>
    <recommendedName>
        <fullName evidence="12">Poly A polymerase head domain-containing protein</fullName>
    </recommendedName>
</protein>
<evidence type="ECO:0000313" key="14">
    <source>
        <dbReference type="Proteomes" id="UP001058860"/>
    </source>
</evidence>
<dbReference type="Proteomes" id="UP001058860">
    <property type="component" value="Chromosome"/>
</dbReference>
<dbReference type="InterPro" id="IPR052390">
    <property type="entry name" value="tRNA_nt/polyA_polymerase"/>
</dbReference>
<proteinExistence type="inferred from homology"/>
<keyword evidence="7" id="KW-0479">Metal-binding</keyword>
<keyword evidence="6" id="KW-0548">Nucleotidyltransferase</keyword>
<evidence type="ECO:0000256" key="1">
    <source>
        <dbReference type="ARBA" id="ARBA00001946"/>
    </source>
</evidence>
<keyword evidence="10 11" id="KW-0694">RNA-binding</keyword>
<reference evidence="14" key="1">
    <citation type="submission" date="2021-11" db="EMBL/GenBank/DDBJ databases">
        <title>Cultivation dependent microbiological survey of springs from the worlds oldest radium mine currently devoted to the extraction of radon-saturated water.</title>
        <authorList>
            <person name="Kapinusova G."/>
            <person name="Smrhova T."/>
            <person name="Strejcek M."/>
            <person name="Suman J."/>
            <person name="Jani K."/>
            <person name="Pajer P."/>
            <person name="Uhlik O."/>
        </authorList>
    </citation>
    <scope>NUCLEOTIDE SEQUENCE [LARGE SCALE GENOMIC DNA]</scope>
    <source>
        <strain evidence="14">J379</strain>
    </source>
</reference>
<dbReference type="CDD" id="cd05398">
    <property type="entry name" value="NT_ClassII-CCAase"/>
    <property type="match status" value="1"/>
</dbReference>
<keyword evidence="4 11" id="KW-0808">Transferase</keyword>
<keyword evidence="8" id="KW-0547">Nucleotide-binding</keyword>
<comment type="similarity">
    <text evidence="2 11">Belongs to the tRNA nucleotidyltransferase/poly(A) polymerase family.</text>
</comment>
<dbReference type="InterPro" id="IPR043519">
    <property type="entry name" value="NT_sf"/>
</dbReference>
<dbReference type="Gene3D" id="1.10.3090.10">
    <property type="entry name" value="cca-adding enzyme, domain 2"/>
    <property type="match status" value="1"/>
</dbReference>
<comment type="cofactor">
    <cofactor evidence="1">
        <name>Mg(2+)</name>
        <dbReference type="ChEBI" id="CHEBI:18420"/>
    </cofactor>
</comment>
<accession>A0ABY5PCR0</accession>
<evidence type="ECO:0000256" key="7">
    <source>
        <dbReference type="ARBA" id="ARBA00022723"/>
    </source>
</evidence>
<sequence length="397" mass="41881">MADVLAELEEVPGGAHLRRAAAACAAPAYLVGGAVRDLLLGRPPRELDVAVEGDPEPLIAAIGGDVERHERFGTAVVRGDGWCVDVARCRRETYAHPGALPDVSPADVRSDLQRRDATINAIAVGLADGAVVAAPHAEADLRAGLLRVLHDASFLDDPTRLWRLARYRARLGFELEPHTAALAAQAVSGGALTTISGVRTGNELRLALREDDPVAALRSVAKLGLAPWLEVDVERIAAARALAPADARGDLVTLAAALGPETDGARLQDLGFPGAERDAVLRALEVRAGRHRPAGARPSEIARAFRGLPGEAVALAPEEDRAAARRWLDELRHVRLEVDGDDLLTAGVARGPEVGARLRAVLDAVLDGEVAPERSAQLAAALADDPVAHRKDRRAEP</sequence>
<evidence type="ECO:0000256" key="6">
    <source>
        <dbReference type="ARBA" id="ARBA00022695"/>
    </source>
</evidence>
<evidence type="ECO:0000259" key="12">
    <source>
        <dbReference type="Pfam" id="PF01743"/>
    </source>
</evidence>
<keyword evidence="3" id="KW-0820">tRNA-binding</keyword>
<dbReference type="PANTHER" id="PTHR47788">
    <property type="entry name" value="POLYA POLYMERASE"/>
    <property type="match status" value="1"/>
</dbReference>
<organism evidence="13 14">
    <name type="scientific">Svornostia abyssi</name>
    <dbReference type="NCBI Taxonomy" id="2898438"/>
    <lineage>
        <taxon>Bacteria</taxon>
        <taxon>Bacillati</taxon>
        <taxon>Actinomycetota</taxon>
        <taxon>Thermoleophilia</taxon>
        <taxon>Solirubrobacterales</taxon>
        <taxon>Baekduiaceae</taxon>
        <taxon>Svornostia</taxon>
    </lineage>
</organism>
<name>A0ABY5PCR0_9ACTN</name>
<evidence type="ECO:0000256" key="10">
    <source>
        <dbReference type="ARBA" id="ARBA00022884"/>
    </source>
</evidence>
<dbReference type="SUPFAM" id="SSF81891">
    <property type="entry name" value="Poly A polymerase C-terminal region-like"/>
    <property type="match status" value="1"/>
</dbReference>
<evidence type="ECO:0000256" key="9">
    <source>
        <dbReference type="ARBA" id="ARBA00022842"/>
    </source>
</evidence>